<dbReference type="EMBL" id="CM045767">
    <property type="protein sequence ID" value="KAI7996531.1"/>
    <property type="molecule type" value="Genomic_DNA"/>
</dbReference>
<reference evidence="1 2" key="1">
    <citation type="journal article" date="2022" name="Plant J.">
        <title>Chromosome-level genome of Camellia lanceoleosa provides a valuable resource for understanding genome evolution and self-incompatibility.</title>
        <authorList>
            <person name="Gong W."/>
            <person name="Xiao S."/>
            <person name="Wang L."/>
            <person name="Liao Z."/>
            <person name="Chang Y."/>
            <person name="Mo W."/>
            <person name="Hu G."/>
            <person name="Li W."/>
            <person name="Zhao G."/>
            <person name="Zhu H."/>
            <person name="Hu X."/>
            <person name="Ji K."/>
            <person name="Xiang X."/>
            <person name="Song Q."/>
            <person name="Yuan D."/>
            <person name="Jin S."/>
            <person name="Zhang L."/>
        </authorList>
    </citation>
    <scope>NUCLEOTIDE SEQUENCE [LARGE SCALE GENOMIC DNA]</scope>
    <source>
        <strain evidence="1">SQ_2022a</strain>
    </source>
</reference>
<comment type="caution">
    <text evidence="1">The sequence shown here is derived from an EMBL/GenBank/DDBJ whole genome shotgun (WGS) entry which is preliminary data.</text>
</comment>
<organism evidence="1 2">
    <name type="scientific">Camellia lanceoleosa</name>
    <dbReference type="NCBI Taxonomy" id="1840588"/>
    <lineage>
        <taxon>Eukaryota</taxon>
        <taxon>Viridiplantae</taxon>
        <taxon>Streptophyta</taxon>
        <taxon>Embryophyta</taxon>
        <taxon>Tracheophyta</taxon>
        <taxon>Spermatophyta</taxon>
        <taxon>Magnoliopsida</taxon>
        <taxon>eudicotyledons</taxon>
        <taxon>Gunneridae</taxon>
        <taxon>Pentapetalae</taxon>
        <taxon>asterids</taxon>
        <taxon>Ericales</taxon>
        <taxon>Theaceae</taxon>
        <taxon>Camellia</taxon>
    </lineage>
</organism>
<proteinExistence type="predicted"/>
<dbReference type="Proteomes" id="UP001060215">
    <property type="component" value="Chromosome 10"/>
</dbReference>
<accession>A0ACC0GA64</accession>
<gene>
    <name evidence="1" type="ORF">LOK49_LG10G02016</name>
</gene>
<name>A0ACC0GA64_9ERIC</name>
<keyword evidence="2" id="KW-1185">Reference proteome</keyword>
<evidence type="ECO:0000313" key="2">
    <source>
        <dbReference type="Proteomes" id="UP001060215"/>
    </source>
</evidence>
<protein>
    <submittedName>
        <fullName evidence="1">Uncharacterized protein</fullName>
    </submittedName>
</protein>
<evidence type="ECO:0000313" key="1">
    <source>
        <dbReference type="EMBL" id="KAI7996531.1"/>
    </source>
</evidence>
<sequence length="341" mass="37940">MVQRYVCGQEMVEHACGMASLQMGEFVPNASNGFDTYCIREPLGVCAGICPFNFPAMISLWMFPIAVTCGNTFILKPSEKNPGQWASCYDSFPTLRPVQRCMGYSLTKVMSSSYSTSLLGFVNGFLVWELTNLWGLQVFVRKVIKLHDKYMAYVNNCFMNHTLFINVVLADVKKNDVTGQPVTATTGGATPTFIVRVIQHLLPSSSSGESTVFYYKMKGDYYRYLAEFKSGNDRKKASDQSLEAYEAATSIASTDLPPTHPIRLGLTLNYSVFYYEILNSPERQSSGEEVGSRGTECSSNPSKLHRNASATAIILFRKSSTPHNSHGWRRKVALFLFGPST</sequence>